<dbReference type="EMBL" id="LR796581">
    <property type="protein sequence ID" value="CAB4152221.1"/>
    <property type="molecule type" value="Genomic_DNA"/>
</dbReference>
<gene>
    <name evidence="1" type="ORF">UFOVP607_1</name>
</gene>
<proteinExistence type="predicted"/>
<evidence type="ECO:0000313" key="1">
    <source>
        <dbReference type="EMBL" id="CAB4152221.1"/>
    </source>
</evidence>
<reference evidence="1" key="1">
    <citation type="submission" date="2020-04" db="EMBL/GenBank/DDBJ databases">
        <authorList>
            <person name="Chiriac C."/>
            <person name="Salcher M."/>
            <person name="Ghai R."/>
            <person name="Kavagutti S V."/>
        </authorList>
    </citation>
    <scope>NUCLEOTIDE SEQUENCE</scope>
</reference>
<evidence type="ECO:0008006" key="2">
    <source>
        <dbReference type="Google" id="ProtNLM"/>
    </source>
</evidence>
<name>A0A6J5N2J3_9CAUD</name>
<sequence>MTGVIATIPRYQFSNSLGVPLANGTLTVYLAGTTTPTNTWQDQALTTLNTNPITLDSRGECVLWLNSTVTYKFVLKNSVGVTQWTADNIYGNADAATVGQVADAVASAMTTALAAKADASAMTTALAATVDANFLSKVDTAAQTMAGDVNWAAGKAPYWGLSNSRNEGTKSLFADVPDISGDYWVSQGASGVPDSPKPSYVGTGWHLRRGATWFGYSFDIAIYATTNEVFYRAGPTASAWQSLGGTPTRTYHDVTASRAANVTYTNSRSYEIEVYITYLGYAAEPDVNGLLVYTNQSANDGATVTASSFVVPSMKTYVVPSSTIIKWVELY</sequence>
<organism evidence="1">
    <name type="scientific">uncultured Caudovirales phage</name>
    <dbReference type="NCBI Taxonomy" id="2100421"/>
    <lineage>
        <taxon>Viruses</taxon>
        <taxon>Duplodnaviria</taxon>
        <taxon>Heunggongvirae</taxon>
        <taxon>Uroviricota</taxon>
        <taxon>Caudoviricetes</taxon>
        <taxon>Peduoviridae</taxon>
        <taxon>Maltschvirus</taxon>
        <taxon>Maltschvirus maltsch</taxon>
    </lineage>
</organism>
<accession>A0A6J5N2J3</accession>
<protein>
    <recommendedName>
        <fullName evidence="2">Tail fiber protein</fullName>
    </recommendedName>
</protein>